<feature type="region of interest" description="Disordered" evidence="20">
    <location>
        <begin position="1781"/>
        <end position="1814"/>
    </location>
</feature>
<feature type="compositionally biased region" description="Acidic residues" evidence="20">
    <location>
        <begin position="1872"/>
        <end position="1888"/>
    </location>
</feature>
<dbReference type="Pfam" id="PF10205">
    <property type="entry name" value="KLRAQ"/>
    <property type="match status" value="1"/>
</dbReference>
<proteinExistence type="inferred from homology"/>
<feature type="region of interest" description="Disordered" evidence="20">
    <location>
        <begin position="174"/>
        <end position="193"/>
    </location>
</feature>
<feature type="transmembrane region" description="Helical" evidence="18">
    <location>
        <begin position="1107"/>
        <end position="1129"/>
    </location>
</feature>
<evidence type="ECO:0000259" key="21">
    <source>
        <dbReference type="SMART" id="SM00101"/>
    </source>
</evidence>
<evidence type="ECO:0000256" key="15">
    <source>
        <dbReference type="ARBA" id="ARBA00023274"/>
    </source>
</evidence>
<evidence type="ECO:0000256" key="9">
    <source>
        <dbReference type="ARBA" id="ARBA00022737"/>
    </source>
</evidence>
<dbReference type="SMART" id="SM00320">
    <property type="entry name" value="WD40"/>
    <property type="match status" value="6"/>
</dbReference>
<dbReference type="PROSITE" id="PS50294">
    <property type="entry name" value="WD_REPEATS_REGION"/>
    <property type="match status" value="3"/>
</dbReference>
<dbReference type="InterPro" id="IPR027486">
    <property type="entry name" value="Ribosomal_uS10_dom"/>
</dbReference>
<accession>A0A1J1IH46</accession>
<feature type="coiled-coil region" evidence="19">
    <location>
        <begin position="102"/>
        <end position="164"/>
    </location>
</feature>
<feature type="domain" description="14-3-3" evidence="21">
    <location>
        <begin position="1554"/>
        <end position="1792"/>
    </location>
</feature>
<evidence type="ECO:0000256" key="16">
    <source>
        <dbReference type="PROSITE-ProRule" id="PRU00221"/>
    </source>
</evidence>
<feature type="region of interest" description="Disordered" evidence="20">
    <location>
        <begin position="567"/>
        <end position="592"/>
    </location>
</feature>
<dbReference type="HAMAP" id="MF_00508">
    <property type="entry name" value="Ribosomal_uS10"/>
    <property type="match status" value="1"/>
</dbReference>
<gene>
    <name evidence="24" type="primary">putative Anoctamin-1</name>
    <name evidence="24" type="ORF">CLUMA_CG012887</name>
</gene>
<dbReference type="SUPFAM" id="SSF50978">
    <property type="entry name" value="WD40 repeat-like"/>
    <property type="match status" value="1"/>
</dbReference>
<evidence type="ECO:0000256" key="12">
    <source>
        <dbReference type="ARBA" id="ARBA00023136"/>
    </source>
</evidence>
<dbReference type="InterPro" id="IPR007632">
    <property type="entry name" value="Anoctamin"/>
</dbReference>
<evidence type="ECO:0000259" key="23">
    <source>
        <dbReference type="SMART" id="SM01403"/>
    </source>
</evidence>
<dbReference type="GO" id="GO:0005254">
    <property type="term" value="F:chloride channel activity"/>
    <property type="evidence" value="ECO:0007669"/>
    <property type="project" value="TreeGrafter"/>
</dbReference>
<dbReference type="SMART" id="SM00101">
    <property type="entry name" value="14_3_3"/>
    <property type="match status" value="1"/>
</dbReference>
<dbReference type="InterPro" id="IPR023409">
    <property type="entry name" value="14-3-3_CS"/>
</dbReference>
<dbReference type="InterPro" id="IPR022052">
    <property type="entry name" value="Histone-bd_RBBP4-like_N"/>
</dbReference>
<dbReference type="InterPro" id="IPR032394">
    <property type="entry name" value="Anoct_dimer"/>
</dbReference>
<dbReference type="SMART" id="SM01403">
    <property type="entry name" value="Ribosomal_S10"/>
    <property type="match status" value="1"/>
</dbReference>
<dbReference type="InterPro" id="IPR019343">
    <property type="entry name" value="PPP1R21_N"/>
</dbReference>
<evidence type="ECO:0000256" key="2">
    <source>
        <dbReference type="ARBA" id="ARBA00004651"/>
    </source>
</evidence>
<evidence type="ECO:0000256" key="19">
    <source>
        <dbReference type="SAM" id="Coils"/>
    </source>
</evidence>
<dbReference type="PRINTS" id="PR00320">
    <property type="entry name" value="GPROTEINBRPT"/>
</dbReference>
<evidence type="ECO:0000256" key="8">
    <source>
        <dbReference type="ARBA" id="ARBA00022692"/>
    </source>
</evidence>
<dbReference type="InterPro" id="IPR015943">
    <property type="entry name" value="WD40/YVTN_repeat-like_dom_sf"/>
</dbReference>
<keyword evidence="10" id="KW-0689">Ribosomal protein</keyword>
<evidence type="ECO:0000256" key="3">
    <source>
        <dbReference type="ARBA" id="ARBA00006141"/>
    </source>
</evidence>
<feature type="repeat" description="WD" evidence="16">
    <location>
        <begin position="2164"/>
        <end position="2198"/>
    </location>
</feature>
<feature type="domain" description="Protein phosphatase 1 regulatory subunit 21 N-terminal" evidence="22">
    <location>
        <begin position="103"/>
        <end position="205"/>
    </location>
</feature>
<dbReference type="SUPFAM" id="SSF54999">
    <property type="entry name" value="Ribosomal protein S10"/>
    <property type="match status" value="1"/>
</dbReference>
<dbReference type="GO" id="GO:0003735">
    <property type="term" value="F:structural constituent of ribosome"/>
    <property type="evidence" value="ECO:0007669"/>
    <property type="project" value="InterPro"/>
</dbReference>
<comment type="similarity">
    <text evidence="5 18">Belongs to the anoctamin family.</text>
</comment>
<evidence type="ECO:0000313" key="24">
    <source>
        <dbReference type="EMBL" id="CRK99573.1"/>
    </source>
</evidence>
<dbReference type="InterPro" id="IPR020472">
    <property type="entry name" value="WD40_PAC1"/>
</dbReference>
<evidence type="ECO:0000256" key="1">
    <source>
        <dbReference type="ARBA" id="ARBA00004123"/>
    </source>
</evidence>
<dbReference type="Pfam" id="PF00400">
    <property type="entry name" value="WD40"/>
    <property type="match status" value="3"/>
</dbReference>
<dbReference type="PRINTS" id="PR00305">
    <property type="entry name" value="1433ZETA"/>
</dbReference>
<dbReference type="PROSITE" id="PS50082">
    <property type="entry name" value="WD_REPEATS_2"/>
    <property type="match status" value="3"/>
</dbReference>
<keyword evidence="15" id="KW-0687">Ribonucleoprotein</keyword>
<evidence type="ECO:0000256" key="7">
    <source>
        <dbReference type="ARBA" id="ARBA00022574"/>
    </source>
</evidence>
<feature type="compositionally biased region" description="Low complexity" evidence="20">
    <location>
        <begin position="377"/>
        <end position="394"/>
    </location>
</feature>
<feature type="domain" description="Small ribosomal subunit protein uS10" evidence="23">
    <location>
        <begin position="24"/>
        <end position="117"/>
    </location>
</feature>
<dbReference type="Gene3D" id="2.130.10.10">
    <property type="entry name" value="YVTN repeat-like/Quinoprotein amine dehydrogenase"/>
    <property type="match status" value="1"/>
</dbReference>
<evidence type="ECO:0000256" key="20">
    <source>
        <dbReference type="SAM" id="MobiDB-lite"/>
    </source>
</evidence>
<feature type="transmembrane region" description="Helical" evidence="18">
    <location>
        <begin position="1156"/>
        <end position="1174"/>
    </location>
</feature>
<dbReference type="Gene3D" id="1.20.190.20">
    <property type="entry name" value="14-3-3 domain"/>
    <property type="match status" value="1"/>
</dbReference>
<evidence type="ECO:0000256" key="18">
    <source>
        <dbReference type="RuleBase" id="RU280814"/>
    </source>
</evidence>
<keyword evidence="25" id="KW-1185">Reference proteome</keyword>
<dbReference type="GO" id="GO:0005886">
    <property type="term" value="C:plasma membrane"/>
    <property type="evidence" value="ECO:0007669"/>
    <property type="project" value="UniProtKB-SubCell"/>
</dbReference>
<feature type="compositionally biased region" description="Polar residues" evidence="20">
    <location>
        <begin position="175"/>
        <end position="193"/>
    </location>
</feature>
<evidence type="ECO:0000256" key="17">
    <source>
        <dbReference type="RuleBase" id="RU003466"/>
    </source>
</evidence>
<keyword evidence="12 18" id="KW-0472">Membrane</keyword>
<feature type="coiled-coil region" evidence="19">
    <location>
        <begin position="219"/>
        <end position="271"/>
    </location>
</feature>
<dbReference type="InterPro" id="IPR001680">
    <property type="entry name" value="WD40_rpt"/>
</dbReference>
<dbReference type="InterPro" id="IPR036322">
    <property type="entry name" value="WD40_repeat_dom_sf"/>
</dbReference>
<feature type="transmembrane region" description="Helical" evidence="18">
    <location>
        <begin position="1434"/>
        <end position="1455"/>
    </location>
</feature>
<keyword evidence="13" id="KW-0325">Glycoprotein</keyword>
<dbReference type="InterPro" id="IPR019775">
    <property type="entry name" value="WD40_repeat_CS"/>
</dbReference>
<keyword evidence="7 16" id="KW-0853">WD repeat</keyword>
<organism evidence="24 25">
    <name type="scientific">Clunio marinus</name>
    <dbReference type="NCBI Taxonomy" id="568069"/>
    <lineage>
        <taxon>Eukaryota</taxon>
        <taxon>Metazoa</taxon>
        <taxon>Ecdysozoa</taxon>
        <taxon>Arthropoda</taxon>
        <taxon>Hexapoda</taxon>
        <taxon>Insecta</taxon>
        <taxon>Pterygota</taxon>
        <taxon>Neoptera</taxon>
        <taxon>Endopterygota</taxon>
        <taxon>Diptera</taxon>
        <taxon>Nematocera</taxon>
        <taxon>Chironomoidea</taxon>
        <taxon>Chironomidae</taxon>
        <taxon>Clunio</taxon>
    </lineage>
</organism>
<evidence type="ECO:0000256" key="11">
    <source>
        <dbReference type="ARBA" id="ARBA00022989"/>
    </source>
</evidence>
<dbReference type="InterPro" id="IPR049452">
    <property type="entry name" value="Anoctamin_TM"/>
</dbReference>
<evidence type="ECO:0000256" key="5">
    <source>
        <dbReference type="ARBA" id="ARBA00009671"/>
    </source>
</evidence>
<feature type="transmembrane region" description="Helical" evidence="18">
    <location>
        <begin position="1278"/>
        <end position="1304"/>
    </location>
</feature>
<dbReference type="Pfam" id="PF12265">
    <property type="entry name" value="CAF1C_H4-bd"/>
    <property type="match status" value="1"/>
</dbReference>
<dbReference type="CDD" id="cd10020">
    <property type="entry name" value="14-3-3_epsilon"/>
    <property type="match status" value="1"/>
</dbReference>
<dbReference type="Pfam" id="PF00244">
    <property type="entry name" value="14-3-3"/>
    <property type="match status" value="1"/>
</dbReference>
<feature type="region of interest" description="Disordered" evidence="20">
    <location>
        <begin position="1872"/>
        <end position="1891"/>
    </location>
</feature>
<dbReference type="PANTHER" id="PTHR12308">
    <property type="entry name" value="ANOCTAMIN"/>
    <property type="match status" value="1"/>
</dbReference>
<dbReference type="PANTHER" id="PTHR12308:SF83">
    <property type="entry name" value="ANOCTAMIN"/>
    <property type="match status" value="1"/>
</dbReference>
<dbReference type="InterPro" id="IPR001848">
    <property type="entry name" value="Ribosomal_uS10"/>
</dbReference>
<dbReference type="InterPro" id="IPR036815">
    <property type="entry name" value="14-3-3_dom_sf"/>
</dbReference>
<dbReference type="GO" id="GO:0046983">
    <property type="term" value="F:protein dimerization activity"/>
    <property type="evidence" value="ECO:0007669"/>
    <property type="project" value="InterPro"/>
</dbReference>
<comment type="similarity">
    <text evidence="4">Belongs to the universal ribosomal protein uS10 family.</text>
</comment>
<dbReference type="SMART" id="SM01254">
    <property type="entry name" value="KLRAQ"/>
    <property type="match status" value="1"/>
</dbReference>
<dbReference type="InterPro" id="IPR049372">
    <property type="entry name" value="PPP1R21_C"/>
</dbReference>
<dbReference type="Proteomes" id="UP000183832">
    <property type="component" value="Unassembled WGS sequence"/>
</dbReference>
<keyword evidence="14" id="KW-0539">Nucleus</keyword>
<dbReference type="SUPFAM" id="SSF48445">
    <property type="entry name" value="14-3-3 protein"/>
    <property type="match status" value="1"/>
</dbReference>
<feature type="region of interest" description="Disordered" evidence="20">
    <location>
        <begin position="340"/>
        <end position="409"/>
    </location>
</feature>
<keyword evidence="11 18" id="KW-1133">Transmembrane helix</keyword>
<dbReference type="OrthoDB" id="296386at2759"/>
<feature type="transmembrane region" description="Helical" evidence="18">
    <location>
        <begin position="909"/>
        <end position="933"/>
    </location>
</feature>
<protein>
    <recommendedName>
        <fullName evidence="18">Anoctamin</fullName>
    </recommendedName>
</protein>
<dbReference type="Pfam" id="PF04547">
    <property type="entry name" value="Anoctamin"/>
    <property type="match status" value="1"/>
</dbReference>
<keyword evidence="19" id="KW-0175">Coiled coil</keyword>
<name>A0A1J1IH46_9DIPT</name>
<feature type="region of interest" description="Disordered" evidence="20">
    <location>
        <begin position="1524"/>
        <end position="1562"/>
    </location>
</feature>
<keyword evidence="8 18" id="KW-0812">Transmembrane</keyword>
<feature type="compositionally biased region" description="Acidic residues" evidence="20">
    <location>
        <begin position="1974"/>
        <end position="1993"/>
    </location>
</feature>
<dbReference type="InterPro" id="IPR023410">
    <property type="entry name" value="14-3-3_domain"/>
</dbReference>
<feature type="region of interest" description="Disordered" evidence="20">
    <location>
        <begin position="1968"/>
        <end position="1996"/>
    </location>
</feature>
<dbReference type="Gene3D" id="3.30.70.600">
    <property type="entry name" value="Ribosomal protein S10 domain"/>
    <property type="match status" value="1"/>
</dbReference>
<dbReference type="STRING" id="568069.A0A1J1IH46"/>
<keyword evidence="6" id="KW-1003">Cell membrane</keyword>
<sequence>MAAVGKDIDTKQQQAETSTVHRIRIVLTACNVRSLEKVCADLISGAKKQKLRVKGPIRMPTNVLRITTRKTPCGEGSKTWDRFQALRDNPKAMDDDKNNVKYAKLLTEYSKLRAQAKVLKNAVLEEKNKVSVMQESLRIKDQNLRRAEAELDSVNFRNKQLELRVQVIQDDLQKTAKSSGSKNNKMRDNQITGNGQIDPIIAEELQKRIMENAQLASAISDKNNEIEMYTSRIKDLETQLSKHIHDHSESEKKLRKEIEVLSLKSTELETKIIESTSQVGSESDAVSLASDSTLPLHLTTSSDERIAFLEKELNHYRTQYELMKINDALRMDENLITQHNLLQNNNQPRKVLSSQSSTSSSMSTNNNHSTLVNYPTSNHSSGSGSKSSPCQNSKCLPEPASKCDDDPNEPITRDQLVYDYFSKRFDELFNEKCKAESKVVNYMTECDSLRSNIELWLDDIQEKDRILKESQASFERLEEDFITTRVNYEEQICVLTDQVLHLNDRNSTNNWYFLENQKRNDDGSTLLQDEQRDKKRTEDFISNELHAMSTLSLYEDDVVDKVVAREADKASGENSPLGTSLHSSMKFESEPYEREVETVTSTGVEYRINIPPSVDVADYPQNPYVGREIKNSSLYFEDGERSVDFVLVWKKLMPSPDDEKNEILRQKEIEELTKKESEREERREVFEENLIHEHLEIEREIIDDEINFVKIHAPLEVLRTYAEILKLRLPMKESLCIQQIVEKDEDEKETITEKNIKEKIRGLTTFKDKSEPFLKGPWKYIVKKIMVDEKNFPPISHRFTAVYSRDKEYLFDLKQSSFFNSNIRARIVQFILDRQTYSRDSEHDYSFGIDRLVNDGTYFAAYPLHDGEITTKGSTRHLLYTKWATMKKCWQYQPLDYIKNYFGVKIGIYFAWLGFYTYMLTLASIAGVISFIYSLQWMHNNPISHQICQNNHTIIMCPLCDRQCDYWDLKETCLQTRVTSLFDNPVTVIFAVIMSFWAALFLEHWKRYSAEITHRWDLTGFDVHEEHPRPQYLAKLKTIRKKQDYVTNANEPNVPFWRMKLPATLFSVSVVLLLILVALATVIGVVLYRMSVMASKAFSDMDTSIAILITTSTAAIINLVMIFILNYLYEYLAEWLTEMELLRTQTEFDDSLTLKIYLLQFINYYASIFYIAFFKGKFIGTPKSYNRFFDNRQEECGLGGCLMELMIQLAIIMIGKQFMNALLENFWPLLLKYINSYKLRTGKKRERSLKSRGQRYVRDLKLVEFGSRGLFPEYLEMILQYGFVTIFVAAFPLAPLFALINNICEMRFDAKKLLAYYRRPVFARVRNIGIWYRILDSISKLSVITNGFIIAFTSDFIPRLVYVLYYSPTGNLDGYIEFSLARFNTSQFKHDTAPTNPGIANVTECRYQDYRYGPEHPEAYERTSVFWNVMAARMIFVVIFENAVAVVMILVRWLIPDISAELRDQIRREAYITNEIIIKQEALRATQAASARQLISQSAWNHLLGSNLSGSQFDLLIDSEQQTRTKDHFRKRNSNSKRTQSFLDEESSNNNNLRENESKEETDTQYVIEMVDAMKKVASTDVELTVEERNLLSVAYKNVIGARRASWRIISSIEQKEENKGVEEKLEMIKNYRSQVEKELRDICSDILDVLDKHLIPCATTGESKVFYYKMKGDYHRYLAEFATGNDRKEAAENSLVAYKAASDIAMTDLPPTHPIRLGLALNFSVFYYEILNAPDRACRLAKAAFDDAIAELDTLSEESYKDSTLIMQLLRDNLTLWTSDMQGDGEGEQKEPIQDVEDQDVSNKSMKKKKNEARMNERKPEICYGFQAAIILADTEVKARRSKKKYCRKTKTIKMANGEEKMEIEMIGDNDEIESDDGNESGNDDEVYLPNKKPLAEDEELVCDESAYIMLHSASTGAPCLSFDIVKDKMGVREKFPMTSYIVAGTQAAASHINNVIVMKMSNLHRTSKEKEDGDSDLESDMSDDETEGEEIEEKKPKMSCALLNHVGCVNRIRSSEVNNQTFSASWSETGKVFIFNITDQLKAVDDSDLLKNYEDTNQSLLVKPVFVFRGHRSEGYGIDWSSTEPGVLATGDCQKDIHIWKPTDDGSWTVNQTPLIGHTSSVEDIQWSPNERNVLATCSVDKSIRIWDTRAAPQKACMLTAENSHESDVNVISWNKTEPFIASGGDDGVLKVWDLRHFQNNTPIATFKHHTNHITTVEWNPNESTVLASGGDDDQIALWDLSVERDDNDTSQNDPQLRDLPPQLLFIHQGQKEIKELHWHPQLPGVILSTAHSGFNVFKTISV</sequence>
<evidence type="ECO:0000256" key="4">
    <source>
        <dbReference type="ARBA" id="ARBA00007102"/>
    </source>
</evidence>
<dbReference type="PROSITE" id="PS00678">
    <property type="entry name" value="WD_REPEATS_1"/>
    <property type="match status" value="3"/>
</dbReference>
<feature type="compositionally biased region" description="Low complexity" evidence="20">
    <location>
        <begin position="353"/>
        <end position="370"/>
    </location>
</feature>
<dbReference type="GO" id="GO:0006412">
    <property type="term" value="P:translation"/>
    <property type="evidence" value="ECO:0007669"/>
    <property type="project" value="InterPro"/>
</dbReference>
<reference evidence="24 25" key="1">
    <citation type="submission" date="2015-04" db="EMBL/GenBank/DDBJ databases">
        <authorList>
            <person name="Syromyatnikov M.Y."/>
            <person name="Popov V.N."/>
        </authorList>
    </citation>
    <scope>NUCLEOTIDE SEQUENCE [LARGE SCALE GENOMIC DNA]</scope>
</reference>
<comment type="similarity">
    <text evidence="3 17">Belongs to the 14-3-3 family.</text>
</comment>
<feature type="compositionally biased region" description="Polar residues" evidence="20">
    <location>
        <begin position="572"/>
        <end position="583"/>
    </location>
</feature>
<dbReference type="GO" id="GO:0005840">
    <property type="term" value="C:ribosome"/>
    <property type="evidence" value="ECO:0007669"/>
    <property type="project" value="UniProtKB-KW"/>
</dbReference>
<evidence type="ECO:0000256" key="13">
    <source>
        <dbReference type="ARBA" id="ARBA00023180"/>
    </source>
</evidence>
<dbReference type="Pfam" id="PF21636">
    <property type="entry name" value="PPP1R21_C"/>
    <property type="match status" value="1"/>
</dbReference>
<dbReference type="PROSITE" id="PS00796">
    <property type="entry name" value="1433_1"/>
    <property type="match status" value="1"/>
</dbReference>
<dbReference type="PROSITE" id="PS00797">
    <property type="entry name" value="1433_2"/>
    <property type="match status" value="1"/>
</dbReference>
<evidence type="ECO:0000256" key="14">
    <source>
        <dbReference type="ARBA" id="ARBA00023242"/>
    </source>
</evidence>
<dbReference type="EMBL" id="CVRI01000051">
    <property type="protein sequence ID" value="CRK99573.1"/>
    <property type="molecule type" value="Genomic_DNA"/>
</dbReference>
<dbReference type="InterPro" id="IPR000308">
    <property type="entry name" value="14-3-3"/>
</dbReference>
<feature type="transmembrane region" description="Helical" evidence="18">
    <location>
        <begin position="1065"/>
        <end position="1087"/>
    </location>
</feature>
<feature type="coiled-coil region" evidence="19">
    <location>
        <begin position="660"/>
        <end position="689"/>
    </location>
</feature>
<feature type="transmembrane region" description="Helical" evidence="18">
    <location>
        <begin position="985"/>
        <end position="1002"/>
    </location>
</feature>
<dbReference type="GO" id="GO:0005634">
    <property type="term" value="C:nucleus"/>
    <property type="evidence" value="ECO:0007669"/>
    <property type="project" value="UniProtKB-SubCell"/>
</dbReference>
<feature type="repeat" description="WD" evidence="16">
    <location>
        <begin position="2117"/>
        <end position="2152"/>
    </location>
</feature>
<dbReference type="Pfam" id="PF16178">
    <property type="entry name" value="Anoct_dimer"/>
    <property type="match status" value="1"/>
</dbReference>
<dbReference type="InterPro" id="IPR036838">
    <property type="entry name" value="Ribosomal_uS10_dom_sf"/>
</dbReference>
<feature type="transmembrane region" description="Helical" evidence="18">
    <location>
        <begin position="1195"/>
        <end position="1215"/>
    </location>
</feature>
<feature type="repeat" description="WD" evidence="16">
    <location>
        <begin position="2209"/>
        <end position="2244"/>
    </location>
</feature>
<evidence type="ECO:0000259" key="22">
    <source>
        <dbReference type="SMART" id="SM01254"/>
    </source>
</evidence>
<evidence type="ECO:0000256" key="10">
    <source>
        <dbReference type="ARBA" id="ARBA00022980"/>
    </source>
</evidence>
<dbReference type="GO" id="GO:1990904">
    <property type="term" value="C:ribonucleoprotein complex"/>
    <property type="evidence" value="ECO:0007669"/>
    <property type="project" value="UniProtKB-KW"/>
</dbReference>
<evidence type="ECO:0000256" key="6">
    <source>
        <dbReference type="ARBA" id="ARBA00022475"/>
    </source>
</evidence>
<evidence type="ECO:0000313" key="25">
    <source>
        <dbReference type="Proteomes" id="UP000183832"/>
    </source>
</evidence>
<comment type="subcellular location">
    <subcellularLocation>
        <location evidence="2">Cell membrane</location>
        <topology evidence="2">Multi-pass membrane protein</topology>
    </subcellularLocation>
    <subcellularLocation>
        <location evidence="18">Membrane</location>
        <topology evidence="18">Multi-pass membrane protein</topology>
    </subcellularLocation>
    <subcellularLocation>
        <location evidence="1">Nucleus</location>
    </subcellularLocation>
</comment>
<dbReference type="FunFam" id="1.20.190.20:FF:000002">
    <property type="entry name" value="14-3-3 protein epsilon"/>
    <property type="match status" value="1"/>
</dbReference>
<keyword evidence="9" id="KW-0677">Repeat</keyword>